<evidence type="ECO:0000256" key="1">
    <source>
        <dbReference type="SAM" id="MobiDB-lite"/>
    </source>
</evidence>
<organism evidence="2 3">
    <name type="scientific">Anisodus tanguticus</name>
    <dbReference type="NCBI Taxonomy" id="243964"/>
    <lineage>
        <taxon>Eukaryota</taxon>
        <taxon>Viridiplantae</taxon>
        <taxon>Streptophyta</taxon>
        <taxon>Embryophyta</taxon>
        <taxon>Tracheophyta</taxon>
        <taxon>Spermatophyta</taxon>
        <taxon>Magnoliopsida</taxon>
        <taxon>eudicotyledons</taxon>
        <taxon>Gunneridae</taxon>
        <taxon>Pentapetalae</taxon>
        <taxon>asterids</taxon>
        <taxon>lamiids</taxon>
        <taxon>Solanales</taxon>
        <taxon>Solanaceae</taxon>
        <taxon>Solanoideae</taxon>
        <taxon>Hyoscyameae</taxon>
        <taxon>Anisodus</taxon>
    </lineage>
</organism>
<reference evidence="2" key="1">
    <citation type="submission" date="2023-12" db="EMBL/GenBank/DDBJ databases">
        <title>Genome assembly of Anisodus tanguticus.</title>
        <authorList>
            <person name="Wang Y.-J."/>
        </authorList>
    </citation>
    <scope>NUCLEOTIDE SEQUENCE</scope>
    <source>
        <strain evidence="2">KB-2021</strain>
        <tissue evidence="2">Leaf</tissue>
    </source>
</reference>
<gene>
    <name evidence="2" type="ORF">RND71_025625</name>
</gene>
<comment type="caution">
    <text evidence="2">The sequence shown here is derived from an EMBL/GenBank/DDBJ whole genome shotgun (WGS) entry which is preliminary data.</text>
</comment>
<dbReference type="AlphaFoldDB" id="A0AAE1RQD3"/>
<sequence length="186" mass="21250">MEVNEETLMSKLEEDDTHHMEQLDRDPLKALMYSHIGSLDRKLQKARERLQIIQAHVTQTMVTEIDSGLAQQEKGGLAKDTKLVELAHNHFIMGTRVEIVTTFVDEGTRSRYSLECAQGSKPRTDAIAANHKSGTLEGQRNELQRQDLLHRYKIYHVTIMLLGRLIVVEILDFFLSPMSKVPQGWA</sequence>
<accession>A0AAE1RQD3</accession>
<evidence type="ECO:0000313" key="2">
    <source>
        <dbReference type="EMBL" id="KAK4356654.1"/>
    </source>
</evidence>
<evidence type="ECO:0000313" key="3">
    <source>
        <dbReference type="Proteomes" id="UP001291623"/>
    </source>
</evidence>
<name>A0AAE1RQD3_9SOLA</name>
<keyword evidence="3" id="KW-1185">Reference proteome</keyword>
<proteinExistence type="predicted"/>
<dbReference type="EMBL" id="JAVYJV010000013">
    <property type="protein sequence ID" value="KAK4356654.1"/>
    <property type="molecule type" value="Genomic_DNA"/>
</dbReference>
<feature type="region of interest" description="Disordered" evidence="1">
    <location>
        <begin position="1"/>
        <end position="21"/>
    </location>
</feature>
<dbReference type="Proteomes" id="UP001291623">
    <property type="component" value="Unassembled WGS sequence"/>
</dbReference>
<protein>
    <submittedName>
        <fullName evidence="2">Uncharacterized protein</fullName>
    </submittedName>
</protein>